<evidence type="ECO:0000313" key="2">
    <source>
        <dbReference type="Proteomes" id="UP000266841"/>
    </source>
</evidence>
<name>K0S1D3_THAOC</name>
<sequence length="100" mass="11761">MASSPSCLDEPAFIANADDDTRMLHKRRVLDETRKEFAKERDKYSERKKELAAREQEVAAQELAFQQKLKRFAIYCDDQHEKRIVERPGREGVSNQSKYK</sequence>
<dbReference type="AlphaFoldDB" id="K0S1D3"/>
<dbReference type="Proteomes" id="UP000266841">
    <property type="component" value="Unassembled WGS sequence"/>
</dbReference>
<gene>
    <name evidence="1" type="ORF">THAOC_19857</name>
</gene>
<dbReference type="EMBL" id="AGNL01022120">
    <property type="protein sequence ID" value="EJK59868.1"/>
    <property type="molecule type" value="Genomic_DNA"/>
</dbReference>
<accession>K0S1D3</accession>
<organism evidence="1 2">
    <name type="scientific">Thalassiosira oceanica</name>
    <name type="common">Marine diatom</name>
    <dbReference type="NCBI Taxonomy" id="159749"/>
    <lineage>
        <taxon>Eukaryota</taxon>
        <taxon>Sar</taxon>
        <taxon>Stramenopiles</taxon>
        <taxon>Ochrophyta</taxon>
        <taxon>Bacillariophyta</taxon>
        <taxon>Coscinodiscophyceae</taxon>
        <taxon>Thalassiosirophycidae</taxon>
        <taxon>Thalassiosirales</taxon>
        <taxon>Thalassiosiraceae</taxon>
        <taxon>Thalassiosira</taxon>
    </lineage>
</organism>
<proteinExistence type="predicted"/>
<comment type="caution">
    <text evidence="1">The sequence shown here is derived from an EMBL/GenBank/DDBJ whole genome shotgun (WGS) entry which is preliminary data.</text>
</comment>
<protein>
    <submittedName>
        <fullName evidence="1">Uncharacterized protein</fullName>
    </submittedName>
</protein>
<evidence type="ECO:0000313" key="1">
    <source>
        <dbReference type="EMBL" id="EJK59868.1"/>
    </source>
</evidence>
<reference evidence="1 2" key="1">
    <citation type="journal article" date="2012" name="Genome Biol.">
        <title>Genome and low-iron response of an oceanic diatom adapted to chronic iron limitation.</title>
        <authorList>
            <person name="Lommer M."/>
            <person name="Specht M."/>
            <person name="Roy A.S."/>
            <person name="Kraemer L."/>
            <person name="Andreson R."/>
            <person name="Gutowska M.A."/>
            <person name="Wolf J."/>
            <person name="Bergner S.V."/>
            <person name="Schilhabel M.B."/>
            <person name="Klostermeier U.C."/>
            <person name="Beiko R.G."/>
            <person name="Rosenstiel P."/>
            <person name="Hippler M."/>
            <person name="Laroche J."/>
        </authorList>
    </citation>
    <scope>NUCLEOTIDE SEQUENCE [LARGE SCALE GENOMIC DNA]</scope>
    <source>
        <strain evidence="1 2">CCMP1005</strain>
    </source>
</reference>
<keyword evidence="2" id="KW-1185">Reference proteome</keyword>